<dbReference type="STRING" id="545501.BN997_02694"/>
<sequence>MLLIRRNRIFRRFVVRDDILWNCKNGTERSPRNYQHNLLGLFLGLLHLIGEVFSIFNNSYVIGSIHVELLVSC</sequence>
<dbReference type="Proteomes" id="UP000040453">
    <property type="component" value="Unassembled WGS sequence"/>
</dbReference>
<dbReference type="EMBL" id="CDGG01000001">
    <property type="protein sequence ID" value="CEI82808.1"/>
    <property type="molecule type" value="Genomic_DNA"/>
</dbReference>
<evidence type="ECO:0000313" key="2">
    <source>
        <dbReference type="Proteomes" id="UP000040453"/>
    </source>
</evidence>
<keyword evidence="2" id="KW-1185">Reference proteome</keyword>
<proteinExistence type="predicted"/>
<gene>
    <name evidence="1" type="ORF">BN997_02694</name>
</gene>
<evidence type="ECO:0000313" key="1">
    <source>
        <dbReference type="EMBL" id="CEI82808.1"/>
    </source>
</evidence>
<organism evidence="1 2">
    <name type="scientific">Oceanobacillus oncorhynchi</name>
    <dbReference type="NCBI Taxonomy" id="545501"/>
    <lineage>
        <taxon>Bacteria</taxon>
        <taxon>Bacillati</taxon>
        <taxon>Bacillota</taxon>
        <taxon>Bacilli</taxon>
        <taxon>Bacillales</taxon>
        <taxon>Bacillaceae</taxon>
        <taxon>Oceanobacillus</taxon>
    </lineage>
</organism>
<reference evidence="1 2" key="1">
    <citation type="submission" date="2014-11" db="EMBL/GenBank/DDBJ databases">
        <authorList>
            <person name="Urmite Genomes Urmite Genomes"/>
        </authorList>
    </citation>
    <scope>NUCLEOTIDE SEQUENCE [LARGE SCALE GENOMIC DNA]</scope>
    <source>
        <strain evidence="1 2">Oc5</strain>
    </source>
</reference>
<name>A0A0A1MIE3_9BACI</name>
<protein>
    <submittedName>
        <fullName evidence="1">Uncharacterized protein</fullName>
    </submittedName>
</protein>
<dbReference type="AlphaFoldDB" id="A0A0A1MIE3"/>
<accession>A0A0A1MIE3</accession>